<keyword evidence="2" id="KW-1185">Reference proteome</keyword>
<evidence type="ECO:0000313" key="1">
    <source>
        <dbReference type="EMBL" id="GME96538.1"/>
    </source>
</evidence>
<comment type="caution">
    <text evidence="1">The sequence shown here is derived from an EMBL/GenBank/DDBJ whole genome shotgun (WGS) entry which is preliminary data.</text>
</comment>
<accession>A0ACB5TX88</accession>
<evidence type="ECO:0000313" key="2">
    <source>
        <dbReference type="Proteomes" id="UP001165064"/>
    </source>
</evidence>
<dbReference type="Proteomes" id="UP001165064">
    <property type="component" value="Unassembled WGS sequence"/>
</dbReference>
<proteinExistence type="predicted"/>
<sequence length="179" mass="20962">MLRDREVGALRGARLTEALNIIVDELNSEYQFRTPYTYDRLRKKFEYILVKGKFNQGIIDGELSKYSGKSANVLSFAAEYERIIFAHRYLRDHKRFGPYKESYNATVEDAAHAYTRGTKDDIKLRNLEREKELLELTQSGEITDAVFERYARALKTTKQELLKKFPLLNNQPISVIEMR</sequence>
<name>A0ACB5TX88_AMBMO</name>
<gene>
    <name evidence="1" type="ORF">Amon02_001001400</name>
</gene>
<organism evidence="1 2">
    <name type="scientific">Ambrosiozyma monospora</name>
    <name type="common">Yeast</name>
    <name type="synonym">Endomycopsis monosporus</name>
    <dbReference type="NCBI Taxonomy" id="43982"/>
    <lineage>
        <taxon>Eukaryota</taxon>
        <taxon>Fungi</taxon>
        <taxon>Dikarya</taxon>
        <taxon>Ascomycota</taxon>
        <taxon>Saccharomycotina</taxon>
        <taxon>Pichiomycetes</taxon>
        <taxon>Pichiales</taxon>
        <taxon>Pichiaceae</taxon>
        <taxon>Ambrosiozyma</taxon>
    </lineage>
</organism>
<reference evidence="1" key="1">
    <citation type="submission" date="2023-04" db="EMBL/GenBank/DDBJ databases">
        <title>Ambrosiozyma monospora NBRC 10751.</title>
        <authorList>
            <person name="Ichikawa N."/>
            <person name="Sato H."/>
            <person name="Tonouchi N."/>
        </authorList>
    </citation>
    <scope>NUCLEOTIDE SEQUENCE</scope>
    <source>
        <strain evidence="1">NBRC 10751</strain>
    </source>
</reference>
<protein>
    <submittedName>
        <fullName evidence="1">Unnamed protein product</fullName>
    </submittedName>
</protein>
<dbReference type="EMBL" id="BSXS01009785">
    <property type="protein sequence ID" value="GME96538.1"/>
    <property type="molecule type" value="Genomic_DNA"/>
</dbReference>